<dbReference type="Gene3D" id="3.40.1440.10">
    <property type="entry name" value="GIY-YIG endonuclease"/>
    <property type="match status" value="1"/>
</dbReference>
<accession>A0A388MDB2</accession>
<feature type="region of interest" description="Disordered" evidence="1">
    <location>
        <begin position="34"/>
        <end position="88"/>
    </location>
</feature>
<dbReference type="PANTHER" id="PTHR21301:SF10">
    <property type="entry name" value="REVERSE TRANSCRIPTASE DOMAIN-CONTAINING PROTEIN"/>
    <property type="match status" value="1"/>
</dbReference>
<protein>
    <recommendedName>
        <fullName evidence="2">GIY-YIG domain-containing protein</fullName>
    </recommendedName>
</protein>
<comment type="caution">
    <text evidence="3">The sequence shown here is derived from an EMBL/GenBank/DDBJ whole genome shotgun (WGS) entry which is preliminary data.</text>
</comment>
<keyword evidence="4" id="KW-1185">Reference proteome</keyword>
<dbReference type="PROSITE" id="PS50164">
    <property type="entry name" value="GIY_YIG"/>
    <property type="match status" value="1"/>
</dbReference>
<reference evidence="3 4" key="1">
    <citation type="journal article" date="2018" name="Cell">
        <title>The Chara Genome: Secondary Complexity and Implications for Plant Terrestrialization.</title>
        <authorList>
            <person name="Nishiyama T."/>
            <person name="Sakayama H."/>
            <person name="Vries J.D."/>
            <person name="Buschmann H."/>
            <person name="Saint-Marcoux D."/>
            <person name="Ullrich K.K."/>
            <person name="Haas F.B."/>
            <person name="Vanderstraeten L."/>
            <person name="Becker D."/>
            <person name="Lang D."/>
            <person name="Vosolsobe S."/>
            <person name="Rombauts S."/>
            <person name="Wilhelmsson P.K.I."/>
            <person name="Janitza P."/>
            <person name="Kern R."/>
            <person name="Heyl A."/>
            <person name="Rumpler F."/>
            <person name="Villalobos L.I.A.C."/>
            <person name="Clay J.M."/>
            <person name="Skokan R."/>
            <person name="Toyoda A."/>
            <person name="Suzuki Y."/>
            <person name="Kagoshima H."/>
            <person name="Schijlen E."/>
            <person name="Tajeshwar N."/>
            <person name="Catarino B."/>
            <person name="Hetherington A.J."/>
            <person name="Saltykova A."/>
            <person name="Bonnot C."/>
            <person name="Breuninger H."/>
            <person name="Symeonidi A."/>
            <person name="Radhakrishnan G.V."/>
            <person name="Van Nieuwerburgh F."/>
            <person name="Deforce D."/>
            <person name="Chang C."/>
            <person name="Karol K.G."/>
            <person name="Hedrich R."/>
            <person name="Ulvskov P."/>
            <person name="Glockner G."/>
            <person name="Delwiche C.F."/>
            <person name="Petrasek J."/>
            <person name="Van de Peer Y."/>
            <person name="Friml J."/>
            <person name="Beilby M."/>
            <person name="Dolan L."/>
            <person name="Kohara Y."/>
            <person name="Sugano S."/>
            <person name="Fujiyama A."/>
            <person name="Delaux P.-M."/>
            <person name="Quint M."/>
            <person name="TheiBen G."/>
            <person name="Hagemann M."/>
            <person name="Harholt J."/>
            <person name="Dunand C."/>
            <person name="Zachgo S."/>
            <person name="Langdale J."/>
            <person name="Maumus F."/>
            <person name="Straeten D.V.D."/>
            <person name="Gould S.B."/>
            <person name="Rensing S.A."/>
        </authorList>
    </citation>
    <scope>NUCLEOTIDE SEQUENCE [LARGE SCALE GENOMIC DNA]</scope>
    <source>
        <strain evidence="3 4">S276</strain>
    </source>
</reference>
<name>A0A388MDB2_CHABU</name>
<feature type="region of interest" description="Disordered" evidence="1">
    <location>
        <begin position="124"/>
        <end position="188"/>
    </location>
</feature>
<proteinExistence type="predicted"/>
<evidence type="ECO:0000256" key="1">
    <source>
        <dbReference type="SAM" id="MobiDB-lite"/>
    </source>
</evidence>
<dbReference type="Proteomes" id="UP000265515">
    <property type="component" value="Unassembled WGS sequence"/>
</dbReference>
<dbReference type="InterPro" id="IPR035901">
    <property type="entry name" value="GIY-YIG_endonuc_sf"/>
</dbReference>
<dbReference type="OrthoDB" id="6782675at2759"/>
<dbReference type="SUPFAM" id="SSF82771">
    <property type="entry name" value="GIY-YIG endonuclease"/>
    <property type="match status" value="1"/>
</dbReference>
<evidence type="ECO:0000313" key="4">
    <source>
        <dbReference type="Proteomes" id="UP000265515"/>
    </source>
</evidence>
<dbReference type="Gramene" id="GBG92550">
    <property type="protein sequence ID" value="GBG92550"/>
    <property type="gene ID" value="CBR_g55944"/>
</dbReference>
<feature type="region of interest" description="Disordered" evidence="1">
    <location>
        <begin position="284"/>
        <end position="304"/>
    </location>
</feature>
<sequence length="929" mass="106314">MERRSTSEEPALRKQIEDMAISLASLKEVFDAEQANKARKEQERMEKERHKQEVKEQLAREEEEHLAQVQREERRRMKKEAEKPKEAEFREGLRKELRMEVRKHVGGACEELHQRLFGDLTKSKGKNKLPVFEGSDDDEDSAEESELEALSEKTGGLKISDKRKRSAERIIGDSPPMETAAKRSTKRGTLVPKRLALSCRHPSMKRSQIKKTPGETIAKLKKIPSTAGNPGKFRYVKENLCVLGGMNVDELKQICRDEDVRFEGDKKKMDTILAITEKRTHLAYGTDKEEEETTEGSTMGIKDDSPNKEKLGIKAFNGELSGVYILTSPTCKAQYVGQTKRTTNTRWKEHLSAYGQARKQTDLYRWWQVFGPESYVLVSIEVCFESELLPLEKLYIRRWSPVLNTTGKQGKGSGTGKRRLGKREQSKENRLVHANWSPRSLPIVPVRARTSEAYNWSVDVHQLLDSQETAERRSFSLMLQRGNVWCGGWRKVKAAFGKTELTIEGLPYPRVIDHVRFRLHELDGINPMICHANYVPKLDHTDREGLLVHEILAGFATWGNRGDVEVRVHKWEVLKCMQRAGSEEDNYVGKYLDVKEVETVKAKLDGLVLTSLDRNAGETVAMCPTLYFEAMMDTFVLSSGYTIMQEKEEDILRRMKADAEEVGLKQFVRWDVKGKFGDAYVLPKHKDLSRFRLVCPTFSEPHVRICRVTAKVLNDLLAGMPRKWHFNLRSVSELVPRLDQVNRSISRVMKSNSEVVAMSFDIKDMFSKLSHEEIIQAVDWVIDHHRSNGREWVRVNTRGKGRTFGASTGDDHWRKMDLETVRNFVKWELEHTYTKATGILLHQVVGIPMGKGTSPPLACMLCAFAEYKFLQSLEGWHRFVFGVRLMDDVSLIVVKGGKKQTPVDRIASSFEGCYPKNLTLQRTDGGDRV</sequence>
<feature type="compositionally biased region" description="Acidic residues" evidence="1">
    <location>
        <begin position="134"/>
        <end position="149"/>
    </location>
</feature>
<dbReference type="InterPro" id="IPR000305">
    <property type="entry name" value="GIY-YIG_endonuc"/>
</dbReference>
<dbReference type="EMBL" id="BFEA01001080">
    <property type="protein sequence ID" value="GBG92550.1"/>
    <property type="molecule type" value="Genomic_DNA"/>
</dbReference>
<evidence type="ECO:0000259" key="2">
    <source>
        <dbReference type="PROSITE" id="PS50164"/>
    </source>
</evidence>
<dbReference type="PANTHER" id="PTHR21301">
    <property type="entry name" value="REVERSE TRANSCRIPTASE"/>
    <property type="match status" value="1"/>
</dbReference>
<dbReference type="Pfam" id="PF01541">
    <property type="entry name" value="GIY-YIG"/>
    <property type="match status" value="1"/>
</dbReference>
<feature type="domain" description="GIY-YIG" evidence="2">
    <location>
        <begin position="319"/>
        <end position="405"/>
    </location>
</feature>
<organism evidence="3 4">
    <name type="scientific">Chara braunii</name>
    <name type="common">Braun's stonewort</name>
    <dbReference type="NCBI Taxonomy" id="69332"/>
    <lineage>
        <taxon>Eukaryota</taxon>
        <taxon>Viridiplantae</taxon>
        <taxon>Streptophyta</taxon>
        <taxon>Charophyceae</taxon>
        <taxon>Charales</taxon>
        <taxon>Characeae</taxon>
        <taxon>Chara</taxon>
    </lineage>
</organism>
<dbReference type="AlphaFoldDB" id="A0A388MDB2"/>
<gene>
    <name evidence="3" type="ORF">CBR_g55944</name>
</gene>
<evidence type="ECO:0000313" key="3">
    <source>
        <dbReference type="EMBL" id="GBG92550.1"/>
    </source>
</evidence>
<feature type="region of interest" description="Disordered" evidence="1">
    <location>
        <begin position="406"/>
        <end position="428"/>
    </location>
</feature>